<dbReference type="GO" id="GO:0003677">
    <property type="term" value="F:DNA binding"/>
    <property type="evidence" value="ECO:0007669"/>
    <property type="project" value="InterPro"/>
</dbReference>
<protein>
    <submittedName>
        <fullName evidence="4">Two component transcriptional regulator, LytTR family</fullName>
    </submittedName>
</protein>
<accession>A0A1W2EEK8</accession>
<dbReference type="AlphaFoldDB" id="A0A1W2EEK8"/>
<dbReference type="GO" id="GO:0000156">
    <property type="term" value="F:phosphorelay response regulator activity"/>
    <property type="evidence" value="ECO:0007669"/>
    <property type="project" value="InterPro"/>
</dbReference>
<evidence type="ECO:0000259" key="2">
    <source>
        <dbReference type="PROSITE" id="PS50110"/>
    </source>
</evidence>
<feature type="domain" description="Response regulatory" evidence="2">
    <location>
        <begin position="18"/>
        <end position="131"/>
    </location>
</feature>
<feature type="modified residue" description="4-aspartylphosphate" evidence="1">
    <location>
        <position position="70"/>
    </location>
</feature>
<name>A0A1W2EEK8_9SPHI</name>
<evidence type="ECO:0000256" key="1">
    <source>
        <dbReference type="PROSITE-ProRule" id="PRU00169"/>
    </source>
</evidence>
<dbReference type="PROSITE" id="PS50930">
    <property type="entry name" value="HTH_LYTTR"/>
    <property type="match status" value="1"/>
</dbReference>
<dbReference type="EMBL" id="FWXT01000006">
    <property type="protein sequence ID" value="SMD08200.1"/>
    <property type="molecule type" value="Genomic_DNA"/>
</dbReference>
<dbReference type="SUPFAM" id="SSF52172">
    <property type="entry name" value="CheY-like"/>
    <property type="match status" value="1"/>
</dbReference>
<feature type="domain" description="HTH LytTR-type" evidence="3">
    <location>
        <begin position="151"/>
        <end position="253"/>
    </location>
</feature>
<dbReference type="SMART" id="SM00448">
    <property type="entry name" value="REC"/>
    <property type="match status" value="1"/>
</dbReference>
<dbReference type="Proteomes" id="UP000192756">
    <property type="component" value="Unassembled WGS sequence"/>
</dbReference>
<dbReference type="InterPro" id="IPR001789">
    <property type="entry name" value="Sig_transdc_resp-reg_receiver"/>
</dbReference>
<gene>
    <name evidence="4" type="ORF">SAMN04488524_4729</name>
</gene>
<keyword evidence="1" id="KW-0597">Phosphoprotein</keyword>
<dbReference type="PANTHER" id="PTHR37299:SF1">
    <property type="entry name" value="STAGE 0 SPORULATION PROTEIN A HOMOLOG"/>
    <property type="match status" value="1"/>
</dbReference>
<dbReference type="PROSITE" id="PS50110">
    <property type="entry name" value="RESPONSE_REGULATORY"/>
    <property type="match status" value="1"/>
</dbReference>
<dbReference type="Pfam" id="PF04397">
    <property type="entry name" value="LytTR"/>
    <property type="match status" value="1"/>
</dbReference>
<dbReference type="InterPro" id="IPR007492">
    <property type="entry name" value="LytTR_DNA-bd_dom"/>
</dbReference>
<proteinExistence type="predicted"/>
<sequence>MLNSGGGLTIYCQIMNYRCIIIDDEAHFTDLMQEYISEIPQLKLIRIFHDPVRAIAETSENDQIDIVFLDINMPGLSGIELAPHLKQICRHIVFITSHSQYAVKAFDLDTDDFLFKPFRLERLQQTLKKIAGKAQLQASNVKKENSTFFYIKISGAQSRYIKFLYNEIIAFESDKNYIKIYATNEYHRIYMSLHDVENKLAGRDDFIRVHRSFIISKEFIEQVETNTVIMKKNGLKVVIGKQYREAFFAYLENHRF</sequence>
<dbReference type="SMART" id="SM00850">
    <property type="entry name" value="LytTR"/>
    <property type="match status" value="1"/>
</dbReference>
<dbReference type="InterPro" id="IPR011006">
    <property type="entry name" value="CheY-like_superfamily"/>
</dbReference>
<dbReference type="InterPro" id="IPR046947">
    <property type="entry name" value="LytR-like"/>
</dbReference>
<dbReference type="Pfam" id="PF00072">
    <property type="entry name" value="Response_reg"/>
    <property type="match status" value="1"/>
</dbReference>
<evidence type="ECO:0000313" key="4">
    <source>
        <dbReference type="EMBL" id="SMD08200.1"/>
    </source>
</evidence>
<reference evidence="5" key="1">
    <citation type="submission" date="2017-04" db="EMBL/GenBank/DDBJ databases">
        <authorList>
            <person name="Varghese N."/>
            <person name="Submissions S."/>
        </authorList>
    </citation>
    <scope>NUCLEOTIDE SEQUENCE [LARGE SCALE GENOMIC DNA]</scope>
    <source>
        <strain evidence="5">DSM 12126</strain>
    </source>
</reference>
<keyword evidence="5" id="KW-1185">Reference proteome</keyword>
<evidence type="ECO:0000313" key="5">
    <source>
        <dbReference type="Proteomes" id="UP000192756"/>
    </source>
</evidence>
<dbReference type="PANTHER" id="PTHR37299">
    <property type="entry name" value="TRANSCRIPTIONAL REGULATOR-RELATED"/>
    <property type="match status" value="1"/>
</dbReference>
<dbReference type="Gene3D" id="2.40.50.1020">
    <property type="entry name" value="LytTr DNA-binding domain"/>
    <property type="match status" value="1"/>
</dbReference>
<organism evidence="4 5">
    <name type="scientific">Pedobacter africanus</name>
    <dbReference type="NCBI Taxonomy" id="151894"/>
    <lineage>
        <taxon>Bacteria</taxon>
        <taxon>Pseudomonadati</taxon>
        <taxon>Bacteroidota</taxon>
        <taxon>Sphingobacteriia</taxon>
        <taxon>Sphingobacteriales</taxon>
        <taxon>Sphingobacteriaceae</taxon>
        <taxon>Pedobacter</taxon>
    </lineage>
</organism>
<dbReference type="Gene3D" id="3.40.50.2300">
    <property type="match status" value="1"/>
</dbReference>
<dbReference type="STRING" id="151894.SAMN04488524_4729"/>
<evidence type="ECO:0000259" key="3">
    <source>
        <dbReference type="PROSITE" id="PS50930"/>
    </source>
</evidence>